<reference evidence="2 3" key="1">
    <citation type="submission" date="2019-05" db="EMBL/GenBank/DDBJ databases">
        <authorList>
            <consortium name="Pathogen Informatics"/>
        </authorList>
    </citation>
    <scope>NUCLEOTIDE SEQUENCE [LARGE SCALE GENOMIC DNA]</scope>
    <source>
        <strain evidence="2 3">NCTC5338</strain>
    </source>
</reference>
<evidence type="ECO:0000259" key="1">
    <source>
        <dbReference type="Pfam" id="PF09951"/>
    </source>
</evidence>
<sequence length="111" mass="12802">MKVSDNYGGFVLSRNVKNGLPIAYTYREKSRLLQLNGWTIYSSSDDEEYVNNPQNFEIVSAKTMFSIAPVMEEIFEAKYGTNLAWLYEEGVHVGFYDLNEEKEVKISEILD</sequence>
<proteinExistence type="predicted"/>
<dbReference type="OrthoDB" id="9789980at2"/>
<gene>
    <name evidence="2" type="ORF">NCTC5338_00949</name>
</gene>
<accession>A0A4V0BWA4</accession>
<dbReference type="AlphaFoldDB" id="A0A4V0BWA4"/>
<dbReference type="Proteomes" id="UP000307982">
    <property type="component" value="Chromosome"/>
</dbReference>
<dbReference type="EMBL" id="LR594040">
    <property type="protein sequence ID" value="VTS70921.1"/>
    <property type="molecule type" value="Genomic_DNA"/>
</dbReference>
<evidence type="ECO:0000313" key="3">
    <source>
        <dbReference type="Proteomes" id="UP000307982"/>
    </source>
</evidence>
<name>A0A4V0BWA4_9STRE</name>
<dbReference type="Pfam" id="PF09951">
    <property type="entry name" value="Imm33"/>
    <property type="match status" value="1"/>
</dbReference>
<evidence type="ECO:0000313" key="2">
    <source>
        <dbReference type="EMBL" id="VTS70921.1"/>
    </source>
</evidence>
<protein>
    <submittedName>
        <fullName evidence="2">Protein of uncharacterized function (DUF2185)</fullName>
    </submittedName>
</protein>
<feature type="domain" description="Immunity protein Imm33" evidence="1">
    <location>
        <begin position="15"/>
        <end position="85"/>
    </location>
</feature>
<dbReference type="InterPro" id="IPR018689">
    <property type="entry name" value="Imm33_dom"/>
</dbReference>
<organism evidence="2 3">
    <name type="scientific">Streptococcus australis</name>
    <dbReference type="NCBI Taxonomy" id="113107"/>
    <lineage>
        <taxon>Bacteria</taxon>
        <taxon>Bacillati</taxon>
        <taxon>Bacillota</taxon>
        <taxon>Bacilli</taxon>
        <taxon>Lactobacillales</taxon>
        <taxon>Streptococcaceae</taxon>
        <taxon>Streptococcus</taxon>
    </lineage>
</organism>